<reference evidence="7" key="2">
    <citation type="submission" date="2020-09" db="EMBL/GenBank/DDBJ databases">
        <authorList>
            <person name="Sun Q."/>
            <person name="Ohkuma M."/>
        </authorList>
    </citation>
    <scope>NUCLEOTIDE SEQUENCE</scope>
    <source>
        <strain evidence="7">JCM 18487</strain>
    </source>
</reference>
<evidence type="ECO:0000256" key="2">
    <source>
        <dbReference type="ARBA" id="ARBA00022730"/>
    </source>
</evidence>
<evidence type="ECO:0000313" key="7">
    <source>
        <dbReference type="EMBL" id="GGI97428.1"/>
    </source>
</evidence>
<dbReference type="GO" id="GO:0072344">
    <property type="term" value="P:rescue of stalled ribosome"/>
    <property type="evidence" value="ECO:0007669"/>
    <property type="project" value="UniProtKB-UniRule"/>
</dbReference>
<dbReference type="RefSeq" id="WP_188880820.1">
    <property type="nucleotide sequence ID" value="NZ_BMOY01000003.1"/>
</dbReference>
<comment type="similarity">
    <text evidence="5">Belongs to the NEMF family.</text>
</comment>
<evidence type="ECO:0000259" key="6">
    <source>
        <dbReference type="Pfam" id="PF05670"/>
    </source>
</evidence>
<accession>A0A917K1B3</accession>
<dbReference type="Pfam" id="PF05833">
    <property type="entry name" value="NFACT_N"/>
    <property type="match status" value="2"/>
</dbReference>
<dbReference type="Pfam" id="PF05670">
    <property type="entry name" value="NFACT-R_1"/>
    <property type="match status" value="1"/>
</dbReference>
<name>A0A917K1B3_9BACL</name>
<dbReference type="PANTHER" id="PTHR15239:SF6">
    <property type="entry name" value="RIBOSOME QUALITY CONTROL COMPLEX SUBUNIT NEMF"/>
    <property type="match status" value="1"/>
</dbReference>
<dbReference type="GO" id="GO:0043023">
    <property type="term" value="F:ribosomal large subunit binding"/>
    <property type="evidence" value="ECO:0007669"/>
    <property type="project" value="UniProtKB-UniRule"/>
</dbReference>
<dbReference type="HAMAP" id="MF_00844_B">
    <property type="entry name" value="RqcH_B"/>
    <property type="match status" value="1"/>
</dbReference>
<dbReference type="GO" id="GO:0000049">
    <property type="term" value="F:tRNA binding"/>
    <property type="evidence" value="ECO:0007669"/>
    <property type="project" value="UniProtKB-UniRule"/>
</dbReference>
<keyword evidence="3 5" id="KW-0694">RNA-binding</keyword>
<dbReference type="InterPro" id="IPR051608">
    <property type="entry name" value="RQC_Subunit_NEMF"/>
</dbReference>
<dbReference type="InterPro" id="IPR043682">
    <property type="entry name" value="RqcH_bacterial"/>
</dbReference>
<comment type="function">
    <text evidence="5">Key component of the ribosome quality control system (RQC), a ribosome-associated complex that mediates the extraction of incompletely synthesized nascent chains from stalled ribosomes and their subsequent degradation. RqcH recruits Ala-charged tRNA, and with RqcP directs the elongation of stalled nascent chains on 50S ribosomal subunits, leading to non-templated C-terminal alanine extensions (Ala tail). The Ala tail promotes nascent chain degradation. May add between 1 and at least 8 Ala residues. Binds to stalled 50S ribosomal subunits.</text>
</comment>
<dbReference type="InterPro" id="IPR008532">
    <property type="entry name" value="NFACT_RNA-bd"/>
</dbReference>
<keyword evidence="1 5" id="KW-0820">tRNA-binding</keyword>
<keyword evidence="8" id="KW-1185">Reference proteome</keyword>
<evidence type="ECO:0000256" key="3">
    <source>
        <dbReference type="ARBA" id="ARBA00022884"/>
    </source>
</evidence>
<reference evidence="7" key="1">
    <citation type="journal article" date="2014" name="Int. J. Syst. Evol. Microbiol.">
        <title>Complete genome sequence of Corynebacterium casei LMG S-19264T (=DSM 44701T), isolated from a smear-ripened cheese.</title>
        <authorList>
            <consortium name="US DOE Joint Genome Institute (JGI-PGF)"/>
            <person name="Walter F."/>
            <person name="Albersmeier A."/>
            <person name="Kalinowski J."/>
            <person name="Ruckert C."/>
        </authorList>
    </citation>
    <scope>NUCLEOTIDE SEQUENCE</scope>
    <source>
        <strain evidence="7">JCM 18487</strain>
    </source>
</reference>
<feature type="coiled-coil region" evidence="5">
    <location>
        <begin position="328"/>
        <end position="362"/>
    </location>
</feature>
<gene>
    <name evidence="5" type="primary">rqcH</name>
    <name evidence="7" type="ORF">GCM10010885_03850</name>
</gene>
<protein>
    <recommendedName>
        <fullName evidence="5">Rqc2 homolog RqcH</fullName>
        <shortName evidence="5">RqcH</shortName>
    </recommendedName>
</protein>
<sequence>MDAFAVAALCREWQARFQRARIDRIHQPSDRDVVLTVRTRDGTARLLLSAHRQYPRAHALARTRLVNPEEPPMFCMRLRKHLEGGRILAVRQQGFDRVLEVWAEHLDDVGDVEHTVLILEIMGKHSNLILCRADTSGRPVQVIDSIVHVTPEMSRVRPVLPGMPYVPPPAQAKTMWNEVSASHLARLNLASLAPKAQARAMCSLVLGLGPVTAAEVIFRASRMDAPVFAPAAAETPTAAETPPAAPPMPPAALAGVPTPENLLAALREVCQAALDGREGPHLGLDELSRPVAAAPHQLRHTASHMPTASLSEALEQLYTEVTTRAASAQAASELIRVVEERIDKLRGKAASLREELAASQQHETWRIKGELLTAFAAQVQKGMRAVELPNYYDEGQPLLVELDPALGAIENAQRYFKEASRHKRAIPALTEQLQQVEADIAYLEGVLVHLRDADASIVAQIRQELEDQGFVRTRRSQRVQRNERESDKPDQYISSDGFVIRVGRNNRQNDRLTLRSSQPHDVWLHVKDQPGSHVVIETRRQEVPQRTLEEAALLAAYFSKARDSANVPVDYTLVKHVWKPHGARPGHVLYEHHRTLYVTPDRRLLAPLFDTRRDGRTP</sequence>
<evidence type="ECO:0000313" key="8">
    <source>
        <dbReference type="Proteomes" id="UP000637695"/>
    </source>
</evidence>
<dbReference type="GO" id="GO:1990112">
    <property type="term" value="C:RQC complex"/>
    <property type="evidence" value="ECO:0007669"/>
    <property type="project" value="TreeGrafter"/>
</dbReference>
<dbReference type="AlphaFoldDB" id="A0A917K1B3"/>
<dbReference type="EMBL" id="BMOY01000003">
    <property type="protein sequence ID" value="GGI97428.1"/>
    <property type="molecule type" value="Genomic_DNA"/>
</dbReference>
<comment type="caution">
    <text evidence="7">The sequence shown here is derived from an EMBL/GenBank/DDBJ whole genome shotgun (WGS) entry which is preliminary data.</text>
</comment>
<dbReference type="PANTHER" id="PTHR15239">
    <property type="entry name" value="NUCLEAR EXPORT MEDIATOR FACTOR NEMF"/>
    <property type="match status" value="1"/>
</dbReference>
<keyword evidence="4 5" id="KW-0648">Protein biosynthesis</keyword>
<proteinExistence type="inferred from homology"/>
<evidence type="ECO:0000256" key="4">
    <source>
        <dbReference type="ARBA" id="ARBA00022917"/>
    </source>
</evidence>
<comment type="subunit">
    <text evidence="5">Associates with stalled 50S ribosomal subunits. Binds to RqcP.</text>
</comment>
<dbReference type="GO" id="GO:0019843">
    <property type="term" value="F:rRNA binding"/>
    <property type="evidence" value="ECO:0007669"/>
    <property type="project" value="UniProtKB-UniRule"/>
</dbReference>
<keyword evidence="2 5" id="KW-0699">rRNA-binding</keyword>
<evidence type="ECO:0000256" key="5">
    <source>
        <dbReference type="HAMAP-Rule" id="MF_00844"/>
    </source>
</evidence>
<feature type="domain" description="NFACT RNA-binding" evidence="6">
    <location>
        <begin position="492"/>
        <end position="581"/>
    </location>
</feature>
<keyword evidence="5" id="KW-0175">Coiled coil</keyword>
<dbReference type="Proteomes" id="UP000637695">
    <property type="component" value="Unassembled WGS sequence"/>
</dbReference>
<dbReference type="Gene3D" id="2.30.310.10">
    <property type="entry name" value="ibrinogen binding protein from staphylococcus aureus domain"/>
    <property type="match status" value="1"/>
</dbReference>
<evidence type="ECO:0000256" key="1">
    <source>
        <dbReference type="ARBA" id="ARBA00022555"/>
    </source>
</evidence>
<organism evidence="7 8">
    <name type="scientific">Alicyclobacillus cellulosilyticus</name>
    <dbReference type="NCBI Taxonomy" id="1003997"/>
    <lineage>
        <taxon>Bacteria</taxon>
        <taxon>Bacillati</taxon>
        <taxon>Bacillota</taxon>
        <taxon>Bacilli</taxon>
        <taxon>Bacillales</taxon>
        <taxon>Alicyclobacillaceae</taxon>
        <taxon>Alicyclobacillus</taxon>
    </lineage>
</organism>